<dbReference type="GO" id="GO:0004146">
    <property type="term" value="F:dihydrofolate reductase activity"/>
    <property type="evidence" value="ECO:0007669"/>
    <property type="project" value="InterPro"/>
</dbReference>
<evidence type="ECO:0000313" key="3">
    <source>
        <dbReference type="Proteomes" id="UP000308921"/>
    </source>
</evidence>
<dbReference type="InterPro" id="IPR001796">
    <property type="entry name" value="DHFR_dom"/>
</dbReference>
<accession>A0A4Y5P1G6</accession>
<dbReference type="Pfam" id="PF00186">
    <property type="entry name" value="DHFR_1"/>
    <property type="match status" value="1"/>
</dbReference>
<organism evidence="2 3">
    <name type="scientific">Pantoea phage vB_PagS_AAS21</name>
    <dbReference type="NCBI Taxonomy" id="2575261"/>
    <lineage>
        <taxon>Viruses</taxon>
        <taxon>Duplodnaviria</taxon>
        <taxon>Heunggongvirae</taxon>
        <taxon>Uroviricota</taxon>
        <taxon>Caudoviricetes</taxon>
        <taxon>Demerecviridae</taxon>
        <taxon>Keyvirus</taxon>
        <taxon>Keyvirus AAS21</taxon>
    </lineage>
</organism>
<name>A0A4Y5P1G6_9CAUD</name>
<dbReference type="PRINTS" id="PR00070">
    <property type="entry name" value="DHFR"/>
</dbReference>
<feature type="domain" description="DHFR" evidence="1">
    <location>
        <begin position="1"/>
        <end position="135"/>
    </location>
</feature>
<reference evidence="2 3" key="1">
    <citation type="submission" date="2019-04" db="EMBL/GenBank/DDBJ databases">
        <title>Complete genome sequence of Pantoea bacteriophage vB_PagS_AAS21.</title>
        <authorList>
            <person name="Truncaite L."/>
            <person name="Simoliuniene M."/>
            <person name="Zajanckauskaite A."/>
            <person name="Meskys R."/>
            <person name="Simoliunas E."/>
        </authorList>
    </citation>
    <scope>NUCLEOTIDE SEQUENCE [LARGE SCALE GENOMIC DNA]</scope>
</reference>
<evidence type="ECO:0000259" key="1">
    <source>
        <dbReference type="Pfam" id="PF00186"/>
    </source>
</evidence>
<evidence type="ECO:0000313" key="2">
    <source>
        <dbReference type="EMBL" id="QCW23796.1"/>
    </source>
</evidence>
<dbReference type="InterPro" id="IPR024072">
    <property type="entry name" value="DHFR-like_dom_sf"/>
</dbReference>
<proteinExistence type="predicted"/>
<dbReference type="EMBL" id="MK770119">
    <property type="protein sequence ID" value="QCW23796.1"/>
    <property type="molecule type" value="Genomic_DNA"/>
</dbReference>
<dbReference type="Proteomes" id="UP000308921">
    <property type="component" value="Segment"/>
</dbReference>
<sequence length="188" mass="20822">MIVGLYAVGQNGEFGLNGRLPWGSFPEELAAFNDILESNKGYHILVGYKTWSTLPTSVKKRLAGLKYSILVYAERKTRELLELSKLPNVTVITKLDYSLKDFLKDSLALVIGGASLLEECLDQGILDGCYISTVVNKDPGRIGFECDTALLPPLWDEIHMPPATVFVVASGENENLSFVQEYHYFGTV</sequence>
<dbReference type="SUPFAM" id="SSF53597">
    <property type="entry name" value="Dihydrofolate reductase-like"/>
    <property type="match status" value="1"/>
</dbReference>
<keyword evidence="3" id="KW-1185">Reference proteome</keyword>
<dbReference type="GO" id="GO:0046654">
    <property type="term" value="P:tetrahydrofolate biosynthetic process"/>
    <property type="evidence" value="ECO:0007669"/>
    <property type="project" value="InterPro"/>
</dbReference>
<dbReference type="Gene3D" id="3.40.430.10">
    <property type="entry name" value="Dihydrofolate Reductase, subunit A"/>
    <property type="match status" value="1"/>
</dbReference>
<gene>
    <name evidence="2" type="ORF">AAS21_gp058</name>
</gene>
<protein>
    <submittedName>
        <fullName evidence="2">Dihydrofolate reductase</fullName>
    </submittedName>
</protein>